<reference evidence="2" key="1">
    <citation type="journal article" date="2023" name="Nat. Commun.">
        <title>Genomic dissection of endemic carbapenem resistance reveals metallo-beta-lactamase dissemination through clonal, plasmid and integron transfer.</title>
        <authorList>
            <person name="Macesic N."/>
            <person name="Hawkey J."/>
            <person name="Vezina B."/>
            <person name="Wisniewski J.A."/>
            <person name="Cottingham H."/>
            <person name="Blakeway L.V."/>
            <person name="Harshegyi T."/>
            <person name="Pragastis K."/>
            <person name="Badoordeen G.Z."/>
            <person name="Dennison A."/>
            <person name="Spelman D.W."/>
            <person name="Jenney A.W.J."/>
            <person name="Peleg A.Y."/>
        </authorList>
    </citation>
    <scope>NUCLEOTIDE SEQUENCE</scope>
    <source>
        <strain evidence="2">CPO078</strain>
    </source>
</reference>
<keyword evidence="1" id="KW-1133">Transmembrane helix</keyword>
<sequence length="148" mass="16796">MVTINKTYEKIAPKLDDMVRRGFSDIELKYGGQNEIYAYGERKLSAEDFRKLYPEKVNDIPQDFPPDATVIVEDMVLLYKPRNGQFTKRVSDTQLKHHQAFNDWCHTNVGKGKGYTQATKNTVNAINIIGAIVLVGLIIWGLSHLGKI</sequence>
<evidence type="ECO:0000313" key="2">
    <source>
        <dbReference type="EMBL" id="MEC6049731.1"/>
    </source>
</evidence>
<dbReference type="Proteomes" id="UP001175817">
    <property type="component" value="Unassembled WGS sequence"/>
</dbReference>
<comment type="caution">
    <text evidence="2">The sequence shown here is derived from an EMBL/GenBank/DDBJ whole genome shotgun (WGS) entry which is preliminary data.</text>
</comment>
<gene>
    <name evidence="2" type="ORF">QAB24_004235</name>
</gene>
<organism evidence="2 3">
    <name type="scientific">Klebsiella michiganensis</name>
    <dbReference type="NCBI Taxonomy" id="1134687"/>
    <lineage>
        <taxon>Bacteria</taxon>
        <taxon>Pseudomonadati</taxon>
        <taxon>Pseudomonadota</taxon>
        <taxon>Gammaproteobacteria</taxon>
        <taxon>Enterobacterales</taxon>
        <taxon>Enterobacteriaceae</taxon>
        <taxon>Klebsiella/Raoultella group</taxon>
        <taxon>Klebsiella</taxon>
    </lineage>
</organism>
<evidence type="ECO:0000256" key="1">
    <source>
        <dbReference type="SAM" id="Phobius"/>
    </source>
</evidence>
<keyword evidence="1" id="KW-0812">Transmembrane</keyword>
<keyword evidence="1" id="KW-0472">Membrane</keyword>
<evidence type="ECO:0000313" key="3">
    <source>
        <dbReference type="Proteomes" id="UP001175817"/>
    </source>
</evidence>
<proteinExistence type="predicted"/>
<reference evidence="2" key="2">
    <citation type="submission" date="2024-01" db="EMBL/GenBank/DDBJ databases">
        <authorList>
            <person name="Macesic N."/>
        </authorList>
    </citation>
    <scope>NUCLEOTIDE SEQUENCE</scope>
    <source>
        <strain evidence="2">CPO078</strain>
    </source>
</reference>
<protein>
    <submittedName>
        <fullName evidence="2">Uncharacterized protein</fullName>
    </submittedName>
</protein>
<dbReference type="AlphaFoldDB" id="A0AB35W6F2"/>
<feature type="transmembrane region" description="Helical" evidence="1">
    <location>
        <begin position="123"/>
        <end position="142"/>
    </location>
</feature>
<accession>A0AB35W6F2</accession>
<dbReference type="EMBL" id="JARTTH020000001">
    <property type="protein sequence ID" value="MEC6049731.1"/>
    <property type="molecule type" value="Genomic_DNA"/>
</dbReference>
<dbReference type="RefSeq" id="WP_053504396.1">
    <property type="nucleotide sequence ID" value="NZ_CP089407.1"/>
</dbReference>
<name>A0AB35W6F2_9ENTR</name>